<protein>
    <submittedName>
        <fullName evidence="1">Uncharacterized protein</fullName>
    </submittedName>
</protein>
<reference evidence="1 2" key="1">
    <citation type="journal article" date="2015" name="Nature">
        <title>rRNA introns, odd ribosomes, and small enigmatic genomes across a large radiation of phyla.</title>
        <authorList>
            <person name="Brown C.T."/>
            <person name="Hug L.A."/>
            <person name="Thomas B.C."/>
            <person name="Sharon I."/>
            <person name="Castelle C.J."/>
            <person name="Singh A."/>
            <person name="Wilkins M.J."/>
            <person name="Williams K.H."/>
            <person name="Banfield J.F."/>
        </authorList>
    </citation>
    <scope>NUCLEOTIDE SEQUENCE [LARGE SCALE GENOMIC DNA]</scope>
</reference>
<accession>A0A0G0P7C4</accession>
<organism evidence="1 2">
    <name type="scientific">Candidatus Woesebacteria bacterium GW2011_GWB1_38_8</name>
    <dbReference type="NCBI Taxonomy" id="1618570"/>
    <lineage>
        <taxon>Bacteria</taxon>
        <taxon>Candidatus Woeseibacteriota</taxon>
    </lineage>
</organism>
<proteinExistence type="predicted"/>
<evidence type="ECO:0000313" key="1">
    <source>
        <dbReference type="EMBL" id="KKQ85186.1"/>
    </source>
</evidence>
<name>A0A0G0P7C4_9BACT</name>
<dbReference type="Proteomes" id="UP000034081">
    <property type="component" value="Unassembled WGS sequence"/>
</dbReference>
<comment type="caution">
    <text evidence="1">The sequence shown here is derived from an EMBL/GenBank/DDBJ whole genome shotgun (WGS) entry which is preliminary data.</text>
</comment>
<sequence>MKRPPTGAVFEMKQMKQVDFYRDALVRLNDEVGTILQLVEEHNKKSERKIGFWASLRMILPVVEAVSNVAGETPQEFLGKHLDVKTPHLAWDLFRHSLIHGDYLQHGKYQSKEVGWGVIMMGQGHINASGHIGIDVISLYEKLREFLEDEVAKNDQTSIEIEVGVLYTTPKIQIIDDFSKL</sequence>
<gene>
    <name evidence="1" type="ORF">UT08_C0009G0020</name>
</gene>
<dbReference type="STRING" id="1618570.UT08_C0009G0020"/>
<dbReference type="AlphaFoldDB" id="A0A0G0P7C4"/>
<dbReference type="EMBL" id="LBVL01000009">
    <property type="protein sequence ID" value="KKQ85186.1"/>
    <property type="molecule type" value="Genomic_DNA"/>
</dbReference>
<evidence type="ECO:0000313" key="2">
    <source>
        <dbReference type="Proteomes" id="UP000034081"/>
    </source>
</evidence>